<dbReference type="Pfam" id="PF00188">
    <property type="entry name" value="CAP"/>
    <property type="match status" value="1"/>
</dbReference>
<keyword evidence="3" id="KW-1185">Reference proteome</keyword>
<dbReference type="Gene3D" id="3.40.33.10">
    <property type="entry name" value="CAP"/>
    <property type="match status" value="1"/>
</dbReference>
<evidence type="ECO:0000313" key="2">
    <source>
        <dbReference type="EMBL" id="EPB71064.1"/>
    </source>
</evidence>
<gene>
    <name evidence="2" type="ORF">ANCCEY_09856</name>
</gene>
<accession>A0A0D6LGG3</accession>
<evidence type="ECO:0000313" key="3">
    <source>
        <dbReference type="Proteomes" id="UP000054495"/>
    </source>
</evidence>
<name>A0A0D6LGG3_9BILA</name>
<dbReference type="CDD" id="cd05380">
    <property type="entry name" value="CAP_euk"/>
    <property type="match status" value="1"/>
</dbReference>
<dbReference type="AlphaFoldDB" id="A0A0D6LGG3"/>
<reference evidence="2 3" key="1">
    <citation type="submission" date="2013-05" db="EMBL/GenBank/DDBJ databases">
        <title>Draft genome of the parasitic nematode Anyclostoma ceylanicum.</title>
        <authorList>
            <person name="Mitreva M."/>
        </authorList>
    </citation>
    <scope>NUCLEOTIDE SEQUENCE [LARGE SCALE GENOMIC DNA]</scope>
</reference>
<dbReference type="InterPro" id="IPR035940">
    <property type="entry name" value="CAP_sf"/>
</dbReference>
<organism evidence="2 3">
    <name type="scientific">Ancylostoma ceylanicum</name>
    <dbReference type="NCBI Taxonomy" id="53326"/>
    <lineage>
        <taxon>Eukaryota</taxon>
        <taxon>Metazoa</taxon>
        <taxon>Ecdysozoa</taxon>
        <taxon>Nematoda</taxon>
        <taxon>Chromadorea</taxon>
        <taxon>Rhabditida</taxon>
        <taxon>Rhabditina</taxon>
        <taxon>Rhabditomorpha</taxon>
        <taxon>Strongyloidea</taxon>
        <taxon>Ancylostomatidae</taxon>
        <taxon>Ancylostomatinae</taxon>
        <taxon>Ancylostoma</taxon>
    </lineage>
</organism>
<dbReference type="Proteomes" id="UP000054495">
    <property type="component" value="Unassembled WGS sequence"/>
</dbReference>
<proteinExistence type="predicted"/>
<protein>
    <recommendedName>
        <fullName evidence="1">SCP domain-containing protein</fullName>
    </recommendedName>
</protein>
<feature type="domain" description="SCP" evidence="1">
    <location>
        <begin position="11"/>
        <end position="161"/>
    </location>
</feature>
<evidence type="ECO:0000259" key="1">
    <source>
        <dbReference type="SMART" id="SM00198"/>
    </source>
</evidence>
<sequence>MLLRNTLISDEWRQHVLDYHNRIRRTVAEGKQKTGAAGKFMPKADKMYYLNWDCDMEYNAFLSSCGGSVAIPRVNGVNKADIQTNKKCNIKDDTTTILRSWWDQATAADLSQNIQYNENLQKEFGNMVHAVSSGFACSYSNCAGNTGELLCLYSSSQLRVKAGGQKQ</sequence>
<dbReference type="SUPFAM" id="SSF55797">
    <property type="entry name" value="PR-1-like"/>
    <property type="match status" value="1"/>
</dbReference>
<dbReference type="EMBL" id="KE125139">
    <property type="protein sequence ID" value="EPB71064.1"/>
    <property type="molecule type" value="Genomic_DNA"/>
</dbReference>
<dbReference type="SMART" id="SM00198">
    <property type="entry name" value="SCP"/>
    <property type="match status" value="1"/>
</dbReference>
<dbReference type="InterPro" id="IPR014044">
    <property type="entry name" value="CAP_dom"/>
</dbReference>